<dbReference type="Pfam" id="PF06441">
    <property type="entry name" value="EHN"/>
    <property type="match status" value="1"/>
</dbReference>
<dbReference type="PRINTS" id="PR00412">
    <property type="entry name" value="EPOXHYDRLASE"/>
</dbReference>
<dbReference type="GO" id="GO:0004301">
    <property type="term" value="F:epoxide hydrolase activity"/>
    <property type="evidence" value="ECO:0007669"/>
    <property type="project" value="TreeGrafter"/>
</dbReference>
<evidence type="ECO:0000259" key="5">
    <source>
        <dbReference type="Pfam" id="PF06441"/>
    </source>
</evidence>
<sequence length="399" mass="45418">MARKIGDPVLKDRSDTDKSVCSFECHVPDEVLAQIRSRVAQYPWHEMPDDGGWDYGTNLDYMKELCDYWIEEFDWRAQEARLNAFPQFKTKVDGIDLHFIHEVGSGQNPMPLMISHGWPGSVAEFLNLIEPLAHPERFGGSVDDAFTVVAPSLPGFGFSGRPPRPYGPRRMAGVLNRLMTERLGFDSYLAQGGDWGGAICSWLGYEHAPACRAIHINVLTMRHPDGPRTPEEIAWARQFDADQIMQNGYRTQQATRPQTLSYAMMDSPVGIAAWLVEKFHDWSDVALGRIEDAHSKDELLTNIMIYIVTRSFNTASWIYYGRREEGGRILSPEGKRVEVPTGCAVFPAEMLRWPPRSYAERIYNITQWTEMPRGGHFAAMEEPEMLLNDIRTFARSLRT</sequence>
<dbReference type="InterPro" id="IPR000639">
    <property type="entry name" value="Epox_hydrolase-like"/>
</dbReference>
<protein>
    <submittedName>
        <fullName evidence="6">Epoxide hydrolase</fullName>
    </submittedName>
</protein>
<evidence type="ECO:0000256" key="4">
    <source>
        <dbReference type="PIRSR" id="PIRSR001112-1"/>
    </source>
</evidence>
<dbReference type="PANTHER" id="PTHR21661:SF35">
    <property type="entry name" value="EPOXIDE HYDROLASE"/>
    <property type="match status" value="1"/>
</dbReference>
<name>A0A9Q3ZR02_9RHOB</name>
<comment type="similarity">
    <text evidence="1">Belongs to the peptidase S33 family.</text>
</comment>
<dbReference type="RefSeq" id="WP_234182783.1">
    <property type="nucleotide sequence ID" value="NZ_JAGQAF010000018.1"/>
</dbReference>
<keyword evidence="3 6" id="KW-0378">Hydrolase</keyword>
<dbReference type="InterPro" id="IPR029058">
    <property type="entry name" value="AB_hydrolase_fold"/>
</dbReference>
<organism evidence="6 7">
    <name type="scientific">Ruegeria pomeroyi</name>
    <dbReference type="NCBI Taxonomy" id="89184"/>
    <lineage>
        <taxon>Bacteria</taxon>
        <taxon>Pseudomonadati</taxon>
        <taxon>Pseudomonadota</taxon>
        <taxon>Alphaproteobacteria</taxon>
        <taxon>Rhodobacterales</taxon>
        <taxon>Roseobacteraceae</taxon>
        <taxon>Ruegeria</taxon>
    </lineage>
</organism>
<gene>
    <name evidence="6" type="ORF">KBY27_21120</name>
</gene>
<dbReference type="Gene3D" id="3.40.50.1820">
    <property type="entry name" value="alpha/beta hydrolase"/>
    <property type="match status" value="1"/>
</dbReference>
<dbReference type="PANTHER" id="PTHR21661">
    <property type="entry name" value="EPOXIDE HYDROLASE 1-RELATED"/>
    <property type="match status" value="1"/>
</dbReference>
<dbReference type="AlphaFoldDB" id="A0A9Q3ZR02"/>
<dbReference type="PIRSF" id="PIRSF001112">
    <property type="entry name" value="Epoxide_hydrolase"/>
    <property type="match status" value="1"/>
</dbReference>
<feature type="active site" description="Proton donor" evidence="4">
    <location>
        <position position="319"/>
    </location>
</feature>
<evidence type="ECO:0000313" key="7">
    <source>
        <dbReference type="Proteomes" id="UP000813672"/>
    </source>
</evidence>
<feature type="domain" description="Epoxide hydrolase N-terminal" evidence="5">
    <location>
        <begin position="22"/>
        <end position="125"/>
    </location>
</feature>
<dbReference type="InterPro" id="IPR010497">
    <property type="entry name" value="Epoxide_hydro_N"/>
</dbReference>
<feature type="active site" description="Proton acceptor" evidence="4">
    <location>
        <position position="376"/>
    </location>
</feature>
<dbReference type="SUPFAM" id="SSF53474">
    <property type="entry name" value="alpha/beta-Hydrolases"/>
    <property type="match status" value="1"/>
</dbReference>
<evidence type="ECO:0000256" key="1">
    <source>
        <dbReference type="ARBA" id="ARBA00010088"/>
    </source>
</evidence>
<dbReference type="EMBL" id="JAGQAF010000018">
    <property type="protein sequence ID" value="MCE8539971.1"/>
    <property type="molecule type" value="Genomic_DNA"/>
</dbReference>
<dbReference type="GO" id="GO:0097176">
    <property type="term" value="P:epoxide metabolic process"/>
    <property type="evidence" value="ECO:0007669"/>
    <property type="project" value="TreeGrafter"/>
</dbReference>
<comment type="caution">
    <text evidence="6">The sequence shown here is derived from an EMBL/GenBank/DDBJ whole genome shotgun (WGS) entry which is preliminary data.</text>
</comment>
<proteinExistence type="inferred from homology"/>
<feature type="active site" description="Nucleophile" evidence="4">
    <location>
        <position position="194"/>
    </location>
</feature>
<evidence type="ECO:0000256" key="2">
    <source>
        <dbReference type="ARBA" id="ARBA00022797"/>
    </source>
</evidence>
<keyword evidence="2" id="KW-0058">Aromatic hydrocarbons catabolism</keyword>
<dbReference type="InterPro" id="IPR016292">
    <property type="entry name" value="Epoxide_hydrolase"/>
</dbReference>
<dbReference type="Proteomes" id="UP000813672">
    <property type="component" value="Unassembled WGS sequence"/>
</dbReference>
<reference evidence="6" key="1">
    <citation type="journal article" date="2021" name="Environ. Microbiol.">
        <title>Cryptic niche differentiation of novel sediment ecotypes of Rugeria pomeroyi correlates with nitrate respiration.</title>
        <authorList>
            <person name="Lin X."/>
            <person name="McNichol J."/>
            <person name="Chu X."/>
            <person name="Qian Y."/>
            <person name="Luo H."/>
        </authorList>
    </citation>
    <scope>NUCLEOTIDE SEQUENCE</scope>
    <source>
        <strain evidence="6">SZCCDBB064</strain>
    </source>
</reference>
<evidence type="ECO:0000256" key="3">
    <source>
        <dbReference type="ARBA" id="ARBA00022801"/>
    </source>
</evidence>
<evidence type="ECO:0000313" key="6">
    <source>
        <dbReference type="EMBL" id="MCE8539971.1"/>
    </source>
</evidence>
<accession>A0A9Q3ZR02</accession>